<dbReference type="Gene3D" id="2.60.40.2080">
    <property type="match status" value="1"/>
</dbReference>
<organism evidence="3 4">
    <name type="scientific">Anaeromyces robustus</name>
    <dbReference type="NCBI Taxonomy" id="1754192"/>
    <lineage>
        <taxon>Eukaryota</taxon>
        <taxon>Fungi</taxon>
        <taxon>Fungi incertae sedis</taxon>
        <taxon>Chytridiomycota</taxon>
        <taxon>Chytridiomycota incertae sedis</taxon>
        <taxon>Neocallimastigomycetes</taxon>
        <taxon>Neocallimastigales</taxon>
        <taxon>Neocallimastigaceae</taxon>
        <taxon>Anaeromyces</taxon>
    </lineage>
</organism>
<evidence type="ECO:0000313" key="3">
    <source>
        <dbReference type="EMBL" id="ORX79221.1"/>
    </source>
</evidence>
<protein>
    <recommendedName>
        <fullName evidence="2">H-type lectin domain-containing protein</fullName>
    </recommendedName>
</protein>
<keyword evidence="1" id="KW-0175">Coiled coil</keyword>
<dbReference type="GO" id="GO:0030246">
    <property type="term" value="F:carbohydrate binding"/>
    <property type="evidence" value="ECO:0007669"/>
    <property type="project" value="InterPro"/>
</dbReference>
<reference evidence="3 4" key="1">
    <citation type="submission" date="2016-08" db="EMBL/GenBank/DDBJ databases">
        <title>A Parts List for Fungal Cellulosomes Revealed by Comparative Genomics.</title>
        <authorList>
            <consortium name="DOE Joint Genome Institute"/>
            <person name="Haitjema C.H."/>
            <person name="Gilmore S.P."/>
            <person name="Henske J.K."/>
            <person name="Solomon K.V."/>
            <person name="De Groot R."/>
            <person name="Kuo A."/>
            <person name="Mondo S.J."/>
            <person name="Salamov A.A."/>
            <person name="Labutti K."/>
            <person name="Zhao Z."/>
            <person name="Chiniquy J."/>
            <person name="Barry K."/>
            <person name="Brewer H.M."/>
            <person name="Purvine S.O."/>
            <person name="Wright A.T."/>
            <person name="Boxma B."/>
            <person name="Van Alen T."/>
            <person name="Hackstein J.H."/>
            <person name="Baker S.E."/>
            <person name="Grigoriev I.V."/>
            <person name="O'Malley M.A."/>
        </authorList>
    </citation>
    <scope>NUCLEOTIDE SEQUENCE [LARGE SCALE GENOMIC DNA]</scope>
    <source>
        <strain evidence="3 4">S4</strain>
    </source>
</reference>
<dbReference type="OrthoDB" id="291007at2759"/>
<dbReference type="InterPro" id="IPR037221">
    <property type="entry name" value="H-type_lectin_dom_sf"/>
</dbReference>
<keyword evidence="4" id="KW-1185">Reference proteome</keyword>
<dbReference type="EMBL" id="MCFG01000183">
    <property type="protein sequence ID" value="ORX79221.1"/>
    <property type="molecule type" value="Genomic_DNA"/>
</dbReference>
<dbReference type="Pfam" id="PF09458">
    <property type="entry name" value="H_lectin"/>
    <property type="match status" value="1"/>
</dbReference>
<comment type="caution">
    <text evidence="3">The sequence shown here is derived from an EMBL/GenBank/DDBJ whole genome shotgun (WGS) entry which is preliminary data.</text>
</comment>
<name>A0A1Y1X076_9FUNG</name>
<dbReference type="AlphaFoldDB" id="A0A1Y1X076"/>
<accession>A0A1Y1X076</accession>
<dbReference type="Proteomes" id="UP000193944">
    <property type="component" value="Unassembled WGS sequence"/>
</dbReference>
<dbReference type="GO" id="GO:0007155">
    <property type="term" value="P:cell adhesion"/>
    <property type="evidence" value="ECO:0007669"/>
    <property type="project" value="InterPro"/>
</dbReference>
<dbReference type="InterPro" id="IPR019019">
    <property type="entry name" value="H-type_lectin_domain"/>
</dbReference>
<feature type="domain" description="H-type lectin" evidence="2">
    <location>
        <begin position="202"/>
        <end position="266"/>
    </location>
</feature>
<proteinExistence type="predicted"/>
<gene>
    <name evidence="3" type="ORF">BCR32DRAFT_246560</name>
</gene>
<evidence type="ECO:0000256" key="1">
    <source>
        <dbReference type="SAM" id="Coils"/>
    </source>
</evidence>
<reference evidence="3 4" key="2">
    <citation type="submission" date="2016-08" db="EMBL/GenBank/DDBJ databases">
        <title>Pervasive Adenine N6-methylation of Active Genes in Fungi.</title>
        <authorList>
            <consortium name="DOE Joint Genome Institute"/>
            <person name="Mondo S.J."/>
            <person name="Dannebaum R.O."/>
            <person name="Kuo R.C."/>
            <person name="Labutti K."/>
            <person name="Haridas S."/>
            <person name="Kuo A."/>
            <person name="Salamov A."/>
            <person name="Ahrendt S.R."/>
            <person name="Lipzen A."/>
            <person name="Sullivan W."/>
            <person name="Andreopoulos W.B."/>
            <person name="Clum A."/>
            <person name="Lindquist E."/>
            <person name="Daum C."/>
            <person name="Ramamoorthy G.K."/>
            <person name="Gryganskyi A."/>
            <person name="Culley D."/>
            <person name="Magnuson J.K."/>
            <person name="James T.Y."/>
            <person name="O'Malley M.A."/>
            <person name="Stajich J.E."/>
            <person name="Spatafora J.W."/>
            <person name="Visel A."/>
            <person name="Grigoriev I.V."/>
        </authorList>
    </citation>
    <scope>NUCLEOTIDE SEQUENCE [LARGE SCALE GENOMIC DNA]</scope>
    <source>
        <strain evidence="3 4">S4</strain>
    </source>
</reference>
<evidence type="ECO:0000313" key="4">
    <source>
        <dbReference type="Proteomes" id="UP000193944"/>
    </source>
</evidence>
<feature type="coiled-coil region" evidence="1">
    <location>
        <begin position="150"/>
        <end position="184"/>
    </location>
</feature>
<dbReference type="SUPFAM" id="SSF141086">
    <property type="entry name" value="Agglutinin HPA-like"/>
    <property type="match status" value="1"/>
</dbReference>
<evidence type="ECO:0000259" key="2">
    <source>
        <dbReference type="Pfam" id="PF09458"/>
    </source>
</evidence>
<sequence length="267" mass="31365">MDNNIKSKNQTLEYSSEKYSFRVEYNKRKNCFIELFVEKENIIDGYFYNTKMNFSEFTESKKLFRFCDNLEEIYNLISKLIDENLVSIKEIINDNQLILLLKMFVSGSEEPLTAKIKLLKNKFDQSDLINKLYERIEELTFKEHDIDGVTEMLSEKIDKLEGELKAIKKENSELKKNIINIKNDINIQIGDYKTKVTKRNFTRHIDFDKIYENIPHVMTSLNGIQPSNIGWIHVNALNITTTGFDLKITSGENHANFMVQVSWISFN</sequence>